<accession>A0A212T6Z0</accession>
<protein>
    <recommendedName>
        <fullName evidence="3">Muconolactone delta-isomerase</fullName>
    </recommendedName>
</protein>
<proteinExistence type="predicted"/>
<evidence type="ECO:0000313" key="2">
    <source>
        <dbReference type="Proteomes" id="UP000198131"/>
    </source>
</evidence>
<dbReference type="OrthoDB" id="674301at2"/>
<gene>
    <name evidence="1" type="ORF">SAMN06265337_0534</name>
</gene>
<dbReference type="EMBL" id="FYEW01000001">
    <property type="protein sequence ID" value="SNC61765.1"/>
    <property type="molecule type" value="Genomic_DNA"/>
</dbReference>
<organism evidence="1 2">
    <name type="scientific">Hymenobacter gelipurpurascens</name>
    <dbReference type="NCBI Taxonomy" id="89968"/>
    <lineage>
        <taxon>Bacteria</taxon>
        <taxon>Pseudomonadati</taxon>
        <taxon>Bacteroidota</taxon>
        <taxon>Cytophagia</taxon>
        <taxon>Cytophagales</taxon>
        <taxon>Hymenobacteraceae</taxon>
        <taxon>Hymenobacter</taxon>
    </lineage>
</organism>
<dbReference type="RefSeq" id="WP_088841867.1">
    <property type="nucleotide sequence ID" value="NZ_FYEW01000001.1"/>
</dbReference>
<evidence type="ECO:0008006" key="3">
    <source>
        <dbReference type="Google" id="ProtNLM"/>
    </source>
</evidence>
<evidence type="ECO:0000313" key="1">
    <source>
        <dbReference type="EMBL" id="SNC61765.1"/>
    </source>
</evidence>
<dbReference type="AlphaFoldDB" id="A0A212T6Z0"/>
<keyword evidence="2" id="KW-1185">Reference proteome</keyword>
<dbReference type="Proteomes" id="UP000198131">
    <property type="component" value="Unassembled WGS sequence"/>
</dbReference>
<reference evidence="2" key="1">
    <citation type="submission" date="2017-06" db="EMBL/GenBank/DDBJ databases">
        <authorList>
            <person name="Varghese N."/>
            <person name="Submissions S."/>
        </authorList>
    </citation>
    <scope>NUCLEOTIDE SEQUENCE [LARGE SCALE GENOMIC DNA]</scope>
    <source>
        <strain evidence="2">DSM 11116</strain>
    </source>
</reference>
<sequence>MARFVVSFRLPDAFDEDFIVLIPRHRAFINRLIEDSIIEANAISADRSRGWVTMNGQHTAAIKSIIEQFPLYHFLREVEIDELFIYDSTSGRFPRISLN</sequence>
<name>A0A212T6Z0_9BACT</name>